<dbReference type="EMBL" id="NXIE01000001">
    <property type="protein sequence ID" value="RXK14494.1"/>
    <property type="molecule type" value="Genomic_DNA"/>
</dbReference>
<dbReference type="InterPro" id="IPR036249">
    <property type="entry name" value="Thioredoxin-like_sf"/>
</dbReference>
<proteinExistence type="predicted"/>
<evidence type="ECO:0000313" key="4">
    <source>
        <dbReference type="Proteomes" id="UP000289718"/>
    </source>
</evidence>
<dbReference type="SUPFAM" id="SSF52833">
    <property type="entry name" value="Thioredoxin-like"/>
    <property type="match status" value="1"/>
</dbReference>
<dbReference type="InterPro" id="IPR051470">
    <property type="entry name" value="Thiol:disulfide_interchange"/>
</dbReference>
<keyword evidence="4" id="KW-1185">Reference proteome</keyword>
<feature type="signal peptide" evidence="1">
    <location>
        <begin position="1"/>
        <end position="20"/>
    </location>
</feature>
<accession>A0A4Q1AWG6</accession>
<sequence length="242" mass="27321">MFKTARNILLALSLTTGLSAADKLSKQEINQIQTLPLIKMAQVEIQNGVDFGSLYGLSVKVKGRMDTIFLTKDKKYLLPGDAINTQDGQPLTLPVDLSATVGKEAFTFGKGKDEYILFTDPECPYCKKFESYFSEIEDKVKIKVFFYPLSFHENAKDISLYIMSQNSYEDKVRTMTETTKDSEDFKNRKISKDKLSKLEKSLDEQMKIAQDLGISGTPSLFDKNGNKVIWAVMLEKYGVSVK</sequence>
<dbReference type="OrthoDB" id="9800545at2"/>
<dbReference type="PANTHER" id="PTHR35272">
    <property type="entry name" value="THIOL:DISULFIDE INTERCHANGE PROTEIN DSBC-RELATED"/>
    <property type="match status" value="1"/>
</dbReference>
<feature type="chain" id="PRO_5020284335" evidence="1">
    <location>
        <begin position="21"/>
        <end position="242"/>
    </location>
</feature>
<evidence type="ECO:0000256" key="1">
    <source>
        <dbReference type="SAM" id="SignalP"/>
    </source>
</evidence>
<feature type="domain" description="Thioredoxin-like fold" evidence="2">
    <location>
        <begin position="109"/>
        <end position="226"/>
    </location>
</feature>
<dbReference type="RefSeq" id="WP_129060634.1">
    <property type="nucleotide sequence ID" value="NZ_NXIE01000001.1"/>
</dbReference>
<reference evidence="3 4" key="1">
    <citation type="submission" date="2017-09" db="EMBL/GenBank/DDBJ databases">
        <title>Genomics of the genus Arcobacter.</title>
        <authorList>
            <person name="Perez-Cataluna A."/>
            <person name="Figueras M.J."/>
            <person name="Salas-Masso N."/>
        </authorList>
    </citation>
    <scope>NUCLEOTIDE SEQUENCE [LARGE SCALE GENOMIC DNA]</scope>
    <source>
        <strain evidence="3 4">F156-34</strain>
    </source>
</reference>
<evidence type="ECO:0000313" key="3">
    <source>
        <dbReference type="EMBL" id="RXK14494.1"/>
    </source>
</evidence>
<name>A0A4Q1AWG6_9BACT</name>
<protein>
    <submittedName>
        <fullName evidence="3">Thiol:disulfide interchange protein</fullName>
    </submittedName>
</protein>
<dbReference type="Gene3D" id="3.40.30.10">
    <property type="entry name" value="Glutaredoxin"/>
    <property type="match status" value="1"/>
</dbReference>
<comment type="caution">
    <text evidence="3">The sequence shown here is derived from an EMBL/GenBank/DDBJ whole genome shotgun (WGS) entry which is preliminary data.</text>
</comment>
<organism evidence="3 4">
    <name type="scientific">Halarcobacter mediterraneus</name>
    <dbReference type="NCBI Taxonomy" id="2023153"/>
    <lineage>
        <taxon>Bacteria</taxon>
        <taxon>Pseudomonadati</taxon>
        <taxon>Campylobacterota</taxon>
        <taxon>Epsilonproteobacteria</taxon>
        <taxon>Campylobacterales</taxon>
        <taxon>Arcobacteraceae</taxon>
        <taxon>Halarcobacter</taxon>
    </lineage>
</organism>
<dbReference type="Pfam" id="PF13098">
    <property type="entry name" value="Thioredoxin_2"/>
    <property type="match status" value="1"/>
</dbReference>
<dbReference type="Proteomes" id="UP000289718">
    <property type="component" value="Unassembled WGS sequence"/>
</dbReference>
<evidence type="ECO:0000259" key="2">
    <source>
        <dbReference type="Pfam" id="PF13098"/>
    </source>
</evidence>
<dbReference type="InterPro" id="IPR012336">
    <property type="entry name" value="Thioredoxin-like_fold"/>
</dbReference>
<keyword evidence="1" id="KW-0732">Signal</keyword>
<gene>
    <name evidence="3" type="ORF">CP965_03325</name>
</gene>
<dbReference type="AlphaFoldDB" id="A0A4Q1AWG6"/>
<dbReference type="PANTHER" id="PTHR35272:SF3">
    <property type="entry name" value="THIOL:DISULFIDE INTERCHANGE PROTEIN DSBC"/>
    <property type="match status" value="1"/>
</dbReference>